<dbReference type="PANTHER" id="PTHR21347">
    <property type="entry name" value="CLEFT LIP AND PALATE ASSOCIATED TRANSMEMBRANE PROTEIN-RELATED"/>
    <property type="match status" value="1"/>
</dbReference>
<feature type="region of interest" description="Disordered" evidence="6">
    <location>
        <begin position="1"/>
        <end position="30"/>
    </location>
</feature>
<comment type="similarity">
    <text evidence="2">Belongs to the CLPTM1 family.</text>
</comment>
<dbReference type="OMA" id="SFMYYMF"/>
<evidence type="ECO:0000256" key="7">
    <source>
        <dbReference type="SAM" id="Phobius"/>
    </source>
</evidence>
<keyword evidence="5 7" id="KW-0472">Membrane</keyword>
<evidence type="ECO:0000256" key="6">
    <source>
        <dbReference type="SAM" id="MobiDB-lite"/>
    </source>
</evidence>
<feature type="transmembrane region" description="Helical" evidence="7">
    <location>
        <begin position="450"/>
        <end position="471"/>
    </location>
</feature>
<dbReference type="RefSeq" id="XP_001348054.1">
    <property type="nucleotide sequence ID" value="XM_001348018.1"/>
</dbReference>
<keyword evidence="10" id="KW-1267">Proteomics identification</keyword>
<feature type="transmembrane region" description="Helical" evidence="7">
    <location>
        <begin position="558"/>
        <end position="578"/>
    </location>
</feature>
<dbReference type="AlphaFoldDB" id="Q8IHZ2"/>
<feature type="compositionally biased region" description="Low complexity" evidence="6">
    <location>
        <begin position="12"/>
        <end position="30"/>
    </location>
</feature>
<evidence type="ECO:0000256" key="1">
    <source>
        <dbReference type="ARBA" id="ARBA00004141"/>
    </source>
</evidence>
<dbReference type="GO" id="GO:0012505">
    <property type="term" value="C:endomembrane system"/>
    <property type="evidence" value="ECO:0000318"/>
    <property type="project" value="GO_Central"/>
</dbReference>
<dbReference type="VEuPathDB" id="PlasmoDB:PF3D7_1137300"/>
<feature type="transmembrane region" description="Helical" evidence="7">
    <location>
        <begin position="414"/>
        <end position="435"/>
    </location>
</feature>
<proteinExistence type="evidence at protein level"/>
<protein>
    <submittedName>
        <fullName evidence="8">CLPTM1 domain-containing protein, putative</fullName>
    </submittedName>
</protein>
<dbReference type="OrthoDB" id="378564at2759"/>
<gene>
    <name evidence="8" type="ORF">PF3D7_1137300</name>
</gene>
<dbReference type="InterPro" id="IPR008429">
    <property type="entry name" value="CLPTM1"/>
</dbReference>
<dbReference type="Pfam" id="PF05602">
    <property type="entry name" value="CLPTM1"/>
    <property type="match status" value="2"/>
</dbReference>
<dbReference type="GeneID" id="810930"/>
<evidence type="ECO:0000313" key="8">
    <source>
        <dbReference type="EMBL" id="CZT99038.1"/>
    </source>
</evidence>
<keyword evidence="3 7" id="KW-0812">Transmembrane</keyword>
<comment type="subcellular location">
    <subcellularLocation>
        <location evidence="1">Membrane</location>
        <topology evidence="1">Multi-pass membrane protein</topology>
    </subcellularLocation>
</comment>
<sequence length="689" mass="81607">MGLSLSSPQLPANAGSNITSNNNNNNHTNENQRVPFFQKIISIIVQMLIMHMVMYFLSGGKNNMMSKSGIMDRTNVVLKNSFEKGDIFDIYIFLSNNQSLDFEYLKNNSKLINIREKELYNHKTFSSYEKLNYTFNLNDSWKDEKYLSVVLVPIHFYKKRNYPLIKNTTLKYEFKDKVLVENIPLTVKMVPFESEEEEKYNLMDPSNNIKRKNIEEQKKKKRNEQLYHIKRRIDINIIYDDGKHMVKEFKMPYFKNWKVNLTSNTYTPPIFLSDFWLIEKDYYVLDDNFLKSKDKRVNYICTYDPYMLTKKQNDIHLYITEQNMDENKKLHIEINYGTCSFIYFMFIKQISYSLNMMNETAASAATTTSTTTTNNSNNNNNNNNNKIFSIQNITNITANKEVHMMKKILMTTNIYMLIFSAIFILLHSIFSFFAFKNDMQFWYKNESMEGLSALSVITAFVCDIILALYLYDSEKTSWLLLFEMFIGVALSAWKVTKAVHVSFSKKYPFIIFKDKKNYTESMTKKYDKIAIKYVGILLIPCLIGYAIYALFYFKYKSWYSYIISVLAGTVYTFGFIMMTPQLYINYKLKSVEHLPWKALIYKSLNTFIDDVAFFLIDMPWMHKLSCFRDDIIFLCYIYQRCIYKVDKNRNETLTQNEKIDNNNNAKQNDQLRELTQEQNVVDSHDKKND</sequence>
<feature type="transmembrane region" description="Helical" evidence="7">
    <location>
        <begin position="478"/>
        <end position="496"/>
    </location>
</feature>
<dbReference type="InParanoid" id="Q8IHZ2"/>
<keyword evidence="4 7" id="KW-1133">Transmembrane helix</keyword>
<dbReference type="PANTHER" id="PTHR21347:SF0">
    <property type="entry name" value="LIPID SCRAMBLASE CLPTM1L"/>
    <property type="match status" value="1"/>
</dbReference>
<dbReference type="PhylomeDB" id="Q8IHZ2"/>
<dbReference type="HOGENOM" id="CLU_019907_3_1_1"/>
<evidence type="ECO:0000256" key="2">
    <source>
        <dbReference type="ARBA" id="ARBA00009310"/>
    </source>
</evidence>
<dbReference type="Proteomes" id="UP000001450">
    <property type="component" value="Chromosome 11"/>
</dbReference>
<dbReference type="SwissPalm" id="Q8IHZ2"/>
<name>Q8IHZ2_PLAF7</name>
<evidence type="ECO:0000256" key="3">
    <source>
        <dbReference type="ARBA" id="ARBA00022692"/>
    </source>
</evidence>
<feature type="transmembrane region" description="Helical" evidence="7">
    <location>
        <begin position="530"/>
        <end position="551"/>
    </location>
</feature>
<evidence type="ECO:0000256" key="5">
    <source>
        <dbReference type="ARBA" id="ARBA00023136"/>
    </source>
</evidence>
<evidence type="ECO:0000313" key="9">
    <source>
        <dbReference type="Proteomes" id="UP000001450"/>
    </source>
</evidence>
<dbReference type="KEGG" id="pfa:PF3D7_1137300"/>
<evidence type="ECO:0000256" key="4">
    <source>
        <dbReference type="ARBA" id="ARBA00022989"/>
    </source>
</evidence>
<reference evidence="8 9" key="1">
    <citation type="journal article" date="2002" name="Nature">
        <title>Genome sequence of the human malaria parasite Plasmodium falciparum.</title>
        <authorList>
            <person name="Gardner M.J."/>
            <person name="Hall N."/>
            <person name="Fung E."/>
            <person name="White O."/>
            <person name="Berriman M."/>
            <person name="Hyman R.W."/>
            <person name="Carlton J.M."/>
            <person name="Pain A."/>
            <person name="Nelson K.E."/>
            <person name="Bowman S."/>
            <person name="Paulsen I.T."/>
            <person name="James K."/>
            <person name="Eisen J.A."/>
            <person name="Rutherford K."/>
            <person name="Salzberg S.L."/>
            <person name="Craig A."/>
            <person name="Kyes S."/>
            <person name="Chan M.S."/>
            <person name="Nene V."/>
            <person name="Shallom S.J."/>
            <person name="Suh B."/>
            <person name="Peterson J."/>
            <person name="Angiuoli S."/>
            <person name="Pertea M."/>
            <person name="Allen J."/>
            <person name="Selengut J."/>
            <person name="Haft D."/>
            <person name="Mather M.W."/>
            <person name="Vaidya A.B."/>
            <person name="Martin D.M."/>
            <person name="Fairlamb A.H."/>
            <person name="Fraunholz M.J."/>
            <person name="Roos D.S."/>
            <person name="Ralph S.A."/>
            <person name="McFadden G.I."/>
            <person name="Cummings L.M."/>
            <person name="Subramanian G.M."/>
            <person name="Mungall C."/>
            <person name="Venter J.C."/>
            <person name="Carucci D.J."/>
            <person name="Hoffman S.L."/>
            <person name="Newbold C."/>
            <person name="Davis R.W."/>
            <person name="Fraser C.M."/>
            <person name="Barrell B."/>
        </authorList>
    </citation>
    <scope>NUCLEOTIDE SEQUENCE [LARGE SCALE GENOMIC DNA]</scope>
    <source>
        <strain evidence="9">Isolate 3D7</strain>
    </source>
</reference>
<dbReference type="EMBL" id="LN999945">
    <property type="protein sequence ID" value="CZT99038.1"/>
    <property type="molecule type" value="Genomic_DNA"/>
</dbReference>
<evidence type="ECO:0007829" key="10">
    <source>
        <dbReference type="PeptideAtlas" id="Q8IHZ2"/>
    </source>
</evidence>
<dbReference type="GO" id="GO:0016020">
    <property type="term" value="C:membrane"/>
    <property type="evidence" value="ECO:0000318"/>
    <property type="project" value="GO_Central"/>
</dbReference>
<accession>Q8IHZ2</accession>
<dbReference type="PaxDb" id="5833-PF11_0384"/>
<dbReference type="FunCoup" id="Q8IHZ2">
    <property type="interactions" value="88"/>
</dbReference>
<organism evidence="8 9">
    <name type="scientific">Plasmodium falciparum (isolate 3D7)</name>
    <dbReference type="NCBI Taxonomy" id="36329"/>
    <lineage>
        <taxon>Eukaryota</taxon>
        <taxon>Sar</taxon>
        <taxon>Alveolata</taxon>
        <taxon>Apicomplexa</taxon>
        <taxon>Aconoidasida</taxon>
        <taxon>Haemosporida</taxon>
        <taxon>Plasmodiidae</taxon>
        <taxon>Plasmodium</taxon>
        <taxon>Plasmodium (Laverania)</taxon>
    </lineage>
</organism>
<feature type="transmembrane region" description="Helical" evidence="7">
    <location>
        <begin position="36"/>
        <end position="57"/>
    </location>
</feature>
<keyword evidence="9" id="KW-1185">Reference proteome</keyword>
<feature type="compositionally biased region" description="Polar residues" evidence="6">
    <location>
        <begin position="1"/>
        <end position="10"/>
    </location>
</feature>
<dbReference type="STRING" id="36329.Q8IHZ2"/>